<dbReference type="RefSeq" id="WP_191307912.1">
    <property type="nucleotide sequence ID" value="NZ_BNCL01000002.1"/>
</dbReference>
<keyword evidence="6" id="KW-0969">Cilium</keyword>
<evidence type="ECO:0000259" key="4">
    <source>
        <dbReference type="Pfam" id="PF00669"/>
    </source>
</evidence>
<dbReference type="EMBL" id="JAESHT010000001">
    <property type="protein sequence ID" value="MBL3672125.1"/>
    <property type="molecule type" value="Genomic_DNA"/>
</dbReference>
<keyword evidence="2 3" id="KW-0975">Bacterial flagellum</keyword>
<comment type="similarity">
    <text evidence="1 3">Belongs to the bacterial flagellin family.</text>
</comment>
<evidence type="ECO:0000259" key="5">
    <source>
        <dbReference type="Pfam" id="PF00700"/>
    </source>
</evidence>
<name>A0ABS1S081_9RHOB</name>
<evidence type="ECO:0000313" key="7">
    <source>
        <dbReference type="Proteomes" id="UP000644749"/>
    </source>
</evidence>
<evidence type="ECO:0000256" key="2">
    <source>
        <dbReference type="ARBA" id="ARBA00023143"/>
    </source>
</evidence>
<dbReference type="SUPFAM" id="SSF64518">
    <property type="entry name" value="Phase 1 flagellin"/>
    <property type="match status" value="1"/>
</dbReference>
<sequence>MSSILTNNGAIVALQTLKNVNSSLNKAQSEISTGKSINNAQDNAAIWAVSKIMETDQSSFKAIQAGLNVAEATVATARVGAEEITKLLNEMKTLAIGADSDSADFAKINTDIVNKKNQITAIIDGTQMNGVQLLKTNPVPGQTNFTVLGSLDRTNGTVATSKNNIEVASAGFEVSIEAATVTAVTDRASAATALGEIEALINVAVVGAAALGAAGKRIADQSNFVGKLADSLKQGIGSLVDADMEEASARLQALQTQQQLGIQALSIANQAPSAILSLFR</sequence>
<keyword evidence="6" id="KW-0282">Flagellum</keyword>
<evidence type="ECO:0000256" key="3">
    <source>
        <dbReference type="RuleBase" id="RU362073"/>
    </source>
</evidence>
<dbReference type="Pfam" id="PF00669">
    <property type="entry name" value="Flagellin_N"/>
    <property type="match status" value="1"/>
</dbReference>
<proteinExistence type="inferred from homology"/>
<accession>A0ABS1S081</accession>
<dbReference type="Gene3D" id="1.20.1330.10">
    <property type="entry name" value="f41 fragment of flagellin, N-terminal domain"/>
    <property type="match status" value="1"/>
</dbReference>
<keyword evidence="3" id="KW-0964">Secreted</keyword>
<dbReference type="InterPro" id="IPR001492">
    <property type="entry name" value="Flagellin"/>
</dbReference>
<organism evidence="6 7">
    <name type="scientific">Paracoccus aerius</name>
    <dbReference type="NCBI Taxonomy" id="1915382"/>
    <lineage>
        <taxon>Bacteria</taxon>
        <taxon>Pseudomonadati</taxon>
        <taxon>Pseudomonadota</taxon>
        <taxon>Alphaproteobacteria</taxon>
        <taxon>Rhodobacterales</taxon>
        <taxon>Paracoccaceae</taxon>
        <taxon>Paracoccus</taxon>
    </lineage>
</organism>
<dbReference type="Proteomes" id="UP000644749">
    <property type="component" value="Unassembled WGS sequence"/>
</dbReference>
<keyword evidence="6" id="KW-0966">Cell projection</keyword>
<dbReference type="Pfam" id="PF00700">
    <property type="entry name" value="Flagellin_C"/>
    <property type="match status" value="1"/>
</dbReference>
<feature type="domain" description="Flagellin C-terminal" evidence="5">
    <location>
        <begin position="197"/>
        <end position="279"/>
    </location>
</feature>
<feature type="domain" description="Flagellin N-terminal" evidence="4">
    <location>
        <begin position="4"/>
        <end position="135"/>
    </location>
</feature>
<dbReference type="InterPro" id="IPR001029">
    <property type="entry name" value="Flagellin_N"/>
</dbReference>
<comment type="caution">
    <text evidence="6">The sequence shown here is derived from an EMBL/GenBank/DDBJ whole genome shotgun (WGS) entry which is preliminary data.</text>
</comment>
<dbReference type="PANTHER" id="PTHR42792">
    <property type="entry name" value="FLAGELLIN"/>
    <property type="match status" value="1"/>
</dbReference>
<comment type="subcellular location">
    <subcellularLocation>
        <location evidence="3">Secreted</location>
    </subcellularLocation>
    <subcellularLocation>
        <location evidence="3">Bacterial flagellum</location>
    </subcellularLocation>
</comment>
<dbReference type="PRINTS" id="PR00207">
    <property type="entry name" value="FLAGELLIN"/>
</dbReference>
<protein>
    <recommendedName>
        <fullName evidence="3">Flagellin</fullName>
    </recommendedName>
</protein>
<gene>
    <name evidence="6" type="ORF">JL111_01380</name>
</gene>
<evidence type="ECO:0000313" key="6">
    <source>
        <dbReference type="EMBL" id="MBL3672125.1"/>
    </source>
</evidence>
<reference evidence="6 7" key="1">
    <citation type="submission" date="2021-01" db="EMBL/GenBank/DDBJ databases">
        <title>011410 draft genome.</title>
        <authorList>
            <person name="Lang L."/>
        </authorList>
    </citation>
    <scope>NUCLEOTIDE SEQUENCE [LARGE SCALE GENOMIC DNA]</scope>
    <source>
        <strain evidence="6 7">KCTC 42845</strain>
    </source>
</reference>
<keyword evidence="7" id="KW-1185">Reference proteome</keyword>
<evidence type="ECO:0000256" key="1">
    <source>
        <dbReference type="ARBA" id="ARBA00005709"/>
    </source>
</evidence>
<dbReference type="InterPro" id="IPR046358">
    <property type="entry name" value="Flagellin_C"/>
</dbReference>
<comment type="function">
    <text evidence="3">Flagellin is the subunit protein which polymerizes to form the filaments of bacterial flagella.</text>
</comment>
<dbReference type="PANTHER" id="PTHR42792:SF2">
    <property type="entry name" value="FLAGELLIN"/>
    <property type="match status" value="1"/>
</dbReference>